<dbReference type="Pfam" id="PF04472">
    <property type="entry name" value="SepF"/>
    <property type="match status" value="1"/>
</dbReference>
<dbReference type="InterPro" id="IPR023052">
    <property type="entry name" value="Cell_div_SepF"/>
</dbReference>
<dbReference type="GO" id="GO:0051301">
    <property type="term" value="P:cell division"/>
    <property type="evidence" value="ECO:0007669"/>
    <property type="project" value="UniProtKB-KW"/>
</dbReference>
<dbReference type="InterPro" id="IPR007561">
    <property type="entry name" value="Cell_div_SepF/SepF-rel"/>
</dbReference>
<evidence type="ECO:0000256" key="2">
    <source>
        <dbReference type="HAMAP-Rule" id="MF_01197"/>
    </source>
</evidence>
<gene>
    <name evidence="2 3" type="primary">sepF</name>
    <name evidence="3" type="ORF">KPL37_04405</name>
</gene>
<dbReference type="RefSeq" id="WP_216146203.1">
    <property type="nucleotide sequence ID" value="NZ_JAHLDV010000006.1"/>
</dbReference>
<comment type="subunit">
    <text evidence="2">Homodimer. Interacts with FtsZ.</text>
</comment>
<keyword evidence="2 3" id="KW-0132">Cell division</keyword>
<comment type="subcellular location">
    <subcellularLocation>
        <location evidence="2">Cytoplasm</location>
    </subcellularLocation>
    <text evidence="2">Localizes to the division site, in a FtsZ-dependent manner.</text>
</comment>
<dbReference type="PANTHER" id="PTHR35798:SF1">
    <property type="entry name" value="CELL DIVISION PROTEIN SEPF"/>
    <property type="match status" value="1"/>
</dbReference>
<evidence type="ECO:0000313" key="4">
    <source>
        <dbReference type="Proteomes" id="UP000776252"/>
    </source>
</evidence>
<evidence type="ECO:0000256" key="1">
    <source>
        <dbReference type="ARBA" id="ARBA00044936"/>
    </source>
</evidence>
<protein>
    <recommendedName>
        <fullName evidence="2">Cell division protein SepF</fullName>
    </recommendedName>
</protein>
<sequence>MASKVMNKVMGFLGMAEEEEDDEVKEMDNEDENVDIESLMSANKKQSKVVNIHTSTSTKVVIIKPEDFDEATVISDNLKARKIIVINTTALEPRTGQRLLDFVGGVCYALGGDLQQVEKGVYIISPSNIEVNNELKSELSSKGIFNWNK</sequence>
<comment type="caution">
    <text evidence="3">The sequence shown here is derived from an EMBL/GenBank/DDBJ whole genome shotgun (WGS) entry which is preliminary data.</text>
</comment>
<keyword evidence="2" id="KW-0717">Septation</keyword>
<organism evidence="3 4">
    <name type="scientific">Clostridium frigoris</name>
    <dbReference type="NCBI Taxonomy" id="205327"/>
    <lineage>
        <taxon>Bacteria</taxon>
        <taxon>Bacillati</taxon>
        <taxon>Bacillota</taxon>
        <taxon>Clostridia</taxon>
        <taxon>Eubacteriales</taxon>
        <taxon>Clostridiaceae</taxon>
        <taxon>Clostridium</taxon>
    </lineage>
</organism>
<comment type="function">
    <text evidence="1 2">Cell division protein that is part of the divisome complex and is recruited early to the Z-ring. Probably stimulates Z-ring formation, perhaps through the cross-linking of FtsZ protofilaments. Its function overlaps with FtsA.</text>
</comment>
<keyword evidence="2" id="KW-0131">Cell cycle</keyword>
<dbReference type="EMBL" id="JAHLDV010000006">
    <property type="protein sequence ID" value="MBU3158998.1"/>
    <property type="molecule type" value="Genomic_DNA"/>
</dbReference>
<accession>A0ABS6BT18</accession>
<evidence type="ECO:0000313" key="3">
    <source>
        <dbReference type="EMBL" id="MBU3158998.1"/>
    </source>
</evidence>
<keyword evidence="4" id="KW-1185">Reference proteome</keyword>
<dbReference type="Proteomes" id="UP000776252">
    <property type="component" value="Unassembled WGS sequence"/>
</dbReference>
<comment type="similarity">
    <text evidence="2">Belongs to the SepF family.</text>
</comment>
<proteinExistence type="inferred from homology"/>
<keyword evidence="2" id="KW-0963">Cytoplasm</keyword>
<name>A0ABS6BT18_9CLOT</name>
<reference evidence="3 4" key="1">
    <citation type="submission" date="2021-06" db="EMBL/GenBank/DDBJ databases">
        <title>Clostridia strains as spoilage organisms.</title>
        <authorList>
            <person name="Wambui J."/>
            <person name="Stephan R."/>
            <person name="Stevens M.J.A."/>
        </authorList>
    </citation>
    <scope>NUCLEOTIDE SEQUENCE [LARGE SCALE GENOMIC DNA]</scope>
    <source>
        <strain evidence="3 4">DSM 14204</strain>
    </source>
</reference>
<dbReference type="HAMAP" id="MF_01197">
    <property type="entry name" value="SepF"/>
    <property type="match status" value="1"/>
</dbReference>
<dbReference type="PANTHER" id="PTHR35798">
    <property type="entry name" value="CELL DIVISION PROTEIN SEPF"/>
    <property type="match status" value="1"/>
</dbReference>